<organism evidence="2 3">
    <name type="scientific">Pseudonocardia autotrophica</name>
    <name type="common">Amycolata autotrophica</name>
    <name type="synonym">Nocardia autotrophica</name>
    <dbReference type="NCBI Taxonomy" id="2074"/>
    <lineage>
        <taxon>Bacteria</taxon>
        <taxon>Bacillati</taxon>
        <taxon>Actinomycetota</taxon>
        <taxon>Actinomycetes</taxon>
        <taxon>Pseudonocardiales</taxon>
        <taxon>Pseudonocardiaceae</taxon>
        <taxon>Pseudonocardia</taxon>
    </lineage>
</organism>
<accession>A0A1Y2MVT6</accession>
<keyword evidence="1" id="KW-1133">Transmembrane helix</keyword>
<evidence type="ECO:0000256" key="1">
    <source>
        <dbReference type="SAM" id="Phobius"/>
    </source>
</evidence>
<dbReference type="EMBL" id="MIGB01000018">
    <property type="protein sequence ID" value="OSY39304.1"/>
    <property type="molecule type" value="Genomic_DNA"/>
</dbReference>
<feature type="transmembrane region" description="Helical" evidence="1">
    <location>
        <begin position="24"/>
        <end position="49"/>
    </location>
</feature>
<dbReference type="STRING" id="2074.BG845_03578"/>
<dbReference type="Proteomes" id="UP000194360">
    <property type="component" value="Unassembled WGS sequence"/>
</dbReference>
<reference evidence="2 3" key="1">
    <citation type="submission" date="2016-09" db="EMBL/GenBank/DDBJ databases">
        <title>Pseudonocardia autotrophica DSM535, a candidate organism with high potential of specific P450 cytochromes.</title>
        <authorList>
            <person name="Grumaz C."/>
            <person name="Vainshtein Y."/>
            <person name="Kirstahler P."/>
            <person name="Sohn K."/>
        </authorList>
    </citation>
    <scope>NUCLEOTIDE SEQUENCE [LARGE SCALE GENOMIC DNA]</scope>
    <source>
        <strain evidence="2 3">DSM 535</strain>
    </source>
</reference>
<keyword evidence="1" id="KW-0472">Membrane</keyword>
<sequence>MSVDNPAGPDSGPRLYGNWRAERGWGIGSLSTAATIALFLAVLAPLLAVSAFPSAALPLLGASVTVVAGVVVRVGGVSATDVVLRRAGFHRAQAAGWTELSAGVLTEHPRAADLPGVLAPLRPLDVDDGRGARHALLWHRRTGTLTAVLRCSPIGLDLADPDRADTWVAAWGALLADLGYLPLTRHIAVTIDTAPAGGTTVRDHIARALDPAAPALARRILDELAELTPASTADIDARVAICLDPARATPRPTDLLAAAVEVGRRLPAIENNLAACGVAILGRASTGWLTGRIRAAFDPHLRPDVARLDDSDSVLAWRDAGPVAARERWDSYRHEGGLSVTWALREAPRQAVGAGVLAPLFAPGPFPRRTTWLYQPYPAEQAAAKVENEVTSGQVRRAWAERTRRDETQRDRDDRARALQSAREEAQGAGVGRFTLYVTTTVLHDDDLPAAVADVEQRAGQSKLRLRRLRGAQAAGFAAALGVGIDPAELLTHRRGR</sequence>
<proteinExistence type="predicted"/>
<feature type="transmembrane region" description="Helical" evidence="1">
    <location>
        <begin position="55"/>
        <end position="76"/>
    </location>
</feature>
<keyword evidence="1" id="KW-0812">Transmembrane</keyword>
<dbReference type="RefSeq" id="WP_085913776.1">
    <property type="nucleotide sequence ID" value="NZ_AP018920.1"/>
</dbReference>
<evidence type="ECO:0000313" key="2">
    <source>
        <dbReference type="EMBL" id="OSY39304.1"/>
    </source>
</evidence>
<keyword evidence="3" id="KW-1185">Reference proteome</keyword>
<comment type="caution">
    <text evidence="2">The sequence shown here is derived from an EMBL/GenBank/DDBJ whole genome shotgun (WGS) entry which is preliminary data.</text>
</comment>
<dbReference type="OrthoDB" id="4505949at2"/>
<gene>
    <name evidence="2" type="ORF">BG845_03578</name>
</gene>
<evidence type="ECO:0008006" key="4">
    <source>
        <dbReference type="Google" id="ProtNLM"/>
    </source>
</evidence>
<dbReference type="InterPro" id="IPR049978">
    <property type="entry name" value="SCO6880-like"/>
</dbReference>
<evidence type="ECO:0000313" key="3">
    <source>
        <dbReference type="Proteomes" id="UP000194360"/>
    </source>
</evidence>
<protein>
    <recommendedName>
        <fullName evidence="4">ESX-1 secretion system protein EccE1</fullName>
    </recommendedName>
</protein>
<dbReference type="NCBIfam" id="NF042935">
    <property type="entry name" value="SCO6880_fam"/>
    <property type="match status" value="1"/>
</dbReference>
<name>A0A1Y2MVT6_PSEAH</name>
<dbReference type="AlphaFoldDB" id="A0A1Y2MVT6"/>